<dbReference type="PANTHER" id="PTHR33498">
    <property type="entry name" value="TRANSPOSASE FOR INSERTION SEQUENCE ELEMENT IS1557"/>
    <property type="match status" value="1"/>
</dbReference>
<dbReference type="EMBL" id="FPJO01000059">
    <property type="protein sequence ID" value="SFY45043.1"/>
    <property type="molecule type" value="Genomic_DNA"/>
</dbReference>
<accession>A0A1K2FBD9</accession>
<feature type="compositionally biased region" description="Basic and acidic residues" evidence="1">
    <location>
        <begin position="292"/>
        <end position="302"/>
    </location>
</feature>
<evidence type="ECO:0000259" key="3">
    <source>
        <dbReference type="Pfam" id="PF14690"/>
    </source>
</evidence>
<dbReference type="Pfam" id="PF14690">
    <property type="entry name" value="Zn_ribbon_ISL3"/>
    <property type="match status" value="1"/>
</dbReference>
<protein>
    <submittedName>
        <fullName evidence="4">Transposase</fullName>
    </submittedName>
</protein>
<dbReference type="InterPro" id="IPR002560">
    <property type="entry name" value="Transposase_DDE"/>
</dbReference>
<evidence type="ECO:0000256" key="1">
    <source>
        <dbReference type="SAM" id="MobiDB-lite"/>
    </source>
</evidence>
<dbReference type="Pfam" id="PF01610">
    <property type="entry name" value="DDE_Tnp_ISL3"/>
    <property type="match status" value="1"/>
</dbReference>
<feature type="domain" description="Transposase IS204/IS1001/IS1096/IS1165 zinc-finger" evidence="3">
    <location>
        <begin position="69"/>
        <end position="110"/>
    </location>
</feature>
<gene>
    <name evidence="4" type="ORF">SAMN02787144_10594</name>
</gene>
<sequence>MVGRLREASEVARKSAVAAPVGLKVQAVEEVALRLKELLFPSIADIAVLSVDVNIEVVRVDAQCTTDDAACPACEARSTRIHSSYLRFPADVPSAGRRVVLRLRVRRFRCGNNLCPRRTFAEQITGLTRRHGQRTERLRSTLAAVGLALAGRAGARLAAVLGVAVSRSTVLRLVDALPEPEVRVPRVVGVGEYATRKGRHYSTVLVDVETHRRIDLLPDREASSLAAWLAQRPAIEVVCRDRAPFFAEGATGGPGRRPVAPLAQPELSEAAERAVAQHRHCLRSLLPAAPEPRPEPASERKPSSSPWPTGHRFAERTRAKHATIHAPLAAGHSKRSVARQLGMSQNTVLRFSRADAPEDLFDGQWQNRTSVLDEYEIYLDDRWNEGCTNAWKLWEEIVPLGYKGSYQRVRAYLRKKRTSPRPVTARPPSSRVGAGWILRHPDTLTESEQLQLKNVRTHCPELDALTRHVRSFAVMLTGRQGERLPDWLDAVRQDDLPSLHTLAAGIDRDRDAVIADLTLPWNSGVVEGHVNRIKMLKRQMFGRAGFALLRKRVLLAR</sequence>
<organism evidence="4 5">
    <name type="scientific">Streptomyces atratus</name>
    <dbReference type="NCBI Taxonomy" id="1893"/>
    <lineage>
        <taxon>Bacteria</taxon>
        <taxon>Bacillati</taxon>
        <taxon>Actinomycetota</taxon>
        <taxon>Actinomycetes</taxon>
        <taxon>Kitasatosporales</taxon>
        <taxon>Streptomycetaceae</taxon>
        <taxon>Streptomyces</taxon>
    </lineage>
</organism>
<evidence type="ECO:0000259" key="2">
    <source>
        <dbReference type="Pfam" id="PF01610"/>
    </source>
</evidence>
<evidence type="ECO:0000313" key="4">
    <source>
        <dbReference type="EMBL" id="SFY45043.1"/>
    </source>
</evidence>
<dbReference type="STRING" id="1893.SAMN02787144_10594"/>
<dbReference type="AlphaFoldDB" id="A0A1K2FBD9"/>
<dbReference type="PANTHER" id="PTHR33498:SF1">
    <property type="entry name" value="TRANSPOSASE FOR INSERTION SEQUENCE ELEMENT IS1557"/>
    <property type="match status" value="1"/>
</dbReference>
<dbReference type="Proteomes" id="UP000181909">
    <property type="component" value="Unassembled WGS sequence"/>
</dbReference>
<dbReference type="NCBIfam" id="NF033550">
    <property type="entry name" value="transpos_ISL3"/>
    <property type="match status" value="1"/>
</dbReference>
<proteinExistence type="predicted"/>
<dbReference type="InterPro" id="IPR029261">
    <property type="entry name" value="Transposase_Znf"/>
</dbReference>
<name>A0A1K2FBD9_STRAR</name>
<dbReference type="InterPro" id="IPR047951">
    <property type="entry name" value="Transpos_ISL3"/>
</dbReference>
<reference evidence="4 5" key="1">
    <citation type="submission" date="2016-11" db="EMBL/GenBank/DDBJ databases">
        <authorList>
            <person name="Jaros S."/>
            <person name="Januszkiewicz K."/>
            <person name="Wedrychowicz H."/>
        </authorList>
    </citation>
    <scope>NUCLEOTIDE SEQUENCE [LARGE SCALE GENOMIC DNA]</scope>
    <source>
        <strain evidence="4 5">OK807</strain>
    </source>
</reference>
<evidence type="ECO:0000313" key="5">
    <source>
        <dbReference type="Proteomes" id="UP000181909"/>
    </source>
</evidence>
<feature type="region of interest" description="Disordered" evidence="1">
    <location>
        <begin position="287"/>
        <end position="311"/>
    </location>
</feature>
<feature type="domain" description="Transposase IS204/IS1001/IS1096/IS1165 DDE" evidence="2">
    <location>
        <begin position="437"/>
        <end position="552"/>
    </location>
</feature>